<accession>U9U4R1</accession>
<dbReference type="EMBL" id="KI282685">
    <property type="protein sequence ID" value="ESA14672.1"/>
    <property type="molecule type" value="Genomic_DNA"/>
</dbReference>
<evidence type="ECO:0000313" key="1">
    <source>
        <dbReference type="EMBL" id="ESA14672.1"/>
    </source>
</evidence>
<reference evidence="1" key="1">
    <citation type="submission" date="2013-07" db="EMBL/GenBank/DDBJ databases">
        <title>The genome of an arbuscular mycorrhizal fungus provides insights into the evolution of the oldest plant symbiosis.</title>
        <authorList>
            <consortium name="DOE Joint Genome Institute"/>
            <person name="Tisserant E."/>
            <person name="Malbreil M."/>
            <person name="Kuo A."/>
            <person name="Kohler A."/>
            <person name="Symeonidi A."/>
            <person name="Balestrini R."/>
            <person name="Charron P."/>
            <person name="Duensing N."/>
            <person name="Frei-dit-Frey N."/>
            <person name="Gianinazzi-Pearson V."/>
            <person name="Gilbert B."/>
            <person name="Handa Y."/>
            <person name="Hijri M."/>
            <person name="Kaul R."/>
            <person name="Kawaguchi M."/>
            <person name="Krajinski F."/>
            <person name="Lammers P."/>
            <person name="Lapierre D."/>
            <person name="Masclaux F.G."/>
            <person name="Murat C."/>
            <person name="Morin E."/>
            <person name="Ndikumana S."/>
            <person name="Pagni M."/>
            <person name="Petitpierre D."/>
            <person name="Requena N."/>
            <person name="Rosikiewicz P."/>
            <person name="Riley R."/>
            <person name="Saito K."/>
            <person name="San Clemente H."/>
            <person name="Shapiro H."/>
            <person name="van Tuinen D."/>
            <person name="Becard G."/>
            <person name="Bonfante P."/>
            <person name="Paszkowski U."/>
            <person name="Shachar-Hill Y."/>
            <person name="Young J.P."/>
            <person name="Sanders I.R."/>
            <person name="Henrissat B."/>
            <person name="Rensing S.A."/>
            <person name="Grigoriev I.V."/>
            <person name="Corradi N."/>
            <person name="Roux C."/>
            <person name="Martin F."/>
        </authorList>
    </citation>
    <scope>NUCLEOTIDE SEQUENCE</scope>
    <source>
        <strain evidence="1">DAOM 197198</strain>
    </source>
</reference>
<proteinExistence type="predicted"/>
<gene>
    <name evidence="1" type="ORF">GLOINDRAFT_346397</name>
</gene>
<sequence length="62" mass="7521">MELMIDDLPHYEARISIFKNVTKCNLHDKDIKKEFAKFVREIYTKIYIWLSRMKNSGINQDK</sequence>
<name>U9U4R1_RHIID</name>
<organism evidence="1">
    <name type="scientific">Rhizophagus irregularis (strain DAOM 181602 / DAOM 197198 / MUCL 43194)</name>
    <name type="common">Arbuscular mycorrhizal fungus</name>
    <name type="synonym">Glomus intraradices</name>
    <dbReference type="NCBI Taxonomy" id="747089"/>
    <lineage>
        <taxon>Eukaryota</taxon>
        <taxon>Fungi</taxon>
        <taxon>Fungi incertae sedis</taxon>
        <taxon>Mucoromycota</taxon>
        <taxon>Glomeromycotina</taxon>
        <taxon>Glomeromycetes</taxon>
        <taxon>Glomerales</taxon>
        <taxon>Glomeraceae</taxon>
        <taxon>Rhizophagus</taxon>
    </lineage>
</organism>
<protein>
    <submittedName>
        <fullName evidence="1">Uncharacterized protein</fullName>
    </submittedName>
</protein>
<dbReference type="HOGENOM" id="CLU_2905269_0_0_1"/>
<dbReference type="AlphaFoldDB" id="U9U4R1"/>